<dbReference type="InterPro" id="IPR002110">
    <property type="entry name" value="Ankyrin_rpt"/>
</dbReference>
<dbReference type="PANTHER" id="PTHR10039">
    <property type="entry name" value="AMELOGENIN"/>
    <property type="match status" value="1"/>
</dbReference>
<dbReference type="PROSITE" id="PS50088">
    <property type="entry name" value="ANK_REPEAT"/>
    <property type="match status" value="4"/>
</dbReference>
<dbReference type="GO" id="GO:0003824">
    <property type="term" value="F:catalytic activity"/>
    <property type="evidence" value="ECO:0007669"/>
    <property type="project" value="InterPro"/>
</dbReference>
<feature type="repeat" description="ANK" evidence="2">
    <location>
        <begin position="1285"/>
        <end position="1317"/>
    </location>
</feature>
<name>A0A8H3WBH5_9PEZI</name>
<dbReference type="SUPFAM" id="SSF53167">
    <property type="entry name" value="Purine and uridine phosphorylases"/>
    <property type="match status" value="1"/>
</dbReference>
<evidence type="ECO:0000313" key="5">
    <source>
        <dbReference type="EMBL" id="KAF0322671.1"/>
    </source>
</evidence>
<dbReference type="Pfam" id="PF00023">
    <property type="entry name" value="Ank"/>
    <property type="match status" value="1"/>
</dbReference>
<comment type="caution">
    <text evidence="5">The sequence shown here is derived from an EMBL/GenBank/DDBJ whole genome shotgun (WGS) entry which is preliminary data.</text>
</comment>
<feature type="region of interest" description="Disordered" evidence="3">
    <location>
        <begin position="1373"/>
        <end position="1408"/>
    </location>
</feature>
<protein>
    <submittedName>
        <fullName evidence="5">Calcium-translocating P-type ATPase</fullName>
    </submittedName>
</protein>
<dbReference type="Pfam" id="PF12796">
    <property type="entry name" value="Ank_2"/>
    <property type="match status" value="3"/>
</dbReference>
<feature type="repeat" description="ANK" evidence="2">
    <location>
        <begin position="995"/>
        <end position="1027"/>
    </location>
</feature>
<keyword evidence="6" id="KW-1185">Reference proteome</keyword>
<dbReference type="Gene3D" id="3.40.50.300">
    <property type="entry name" value="P-loop containing nucleotide triphosphate hydrolases"/>
    <property type="match status" value="1"/>
</dbReference>
<sequence length="1469" mass="163805">MSTTDLEQPIFDTKRIFIDDSDDGTVPVHSKRRRISNNGLEGGWWRKPAEIKLSHDDYTMGWICALPIELAASHAMLDKVHESLPTVDNDTNAYILGSIGGHNIAMACLPSGQYGTNNAATVTGNMMRSFKSIRFGFMVGIGGGVPGDIDVRLGDIVVGTSVVQHDLGKIVEGTGFQGTGTPQIPPQVLLNAVSKLRALHEVKDSQVVVFLREMQERYPKLIEYTFPTSSEDSAGLSDALPSIVVRGICDYADSQKNKEWQKYAAATAAAYTKELISTMTPSEPISLAQAQTSKLDQFPLALSSRREALLESLRFEQIDARQATIKEAHSKTCEWILSDSAYEQWHDSSLRSHHHGFLWISGKPGAGKSTIMKFAYYRARRNAKKSSAIVSFFFNARGDALEKSTSGLYRSLLLQLLQRFPDLQTVLDDPTLGVTKRISCPGIDETQRLLRKAIAALGQRQLTCFIDALDECDEMQVRDMVVFFEGLGERAAACDVQLKICFSSRHYPHIDIRHGLKMVLEDQPGHGQDLEAYVKSYLRAGNDEYVDEIRSKILTKSGGVFMWVVLVVQLLNAEFVRGRRARVEQRLQEIPAGLSDLFRDILQRDDANMDDLLLCIQWVLFARRPLTLKEFYFAMLSGLPELQDRPRVHDSYYDSDENMRLFVTGSSKGLAEITKSTTETVQFIHESVKDFLIKDNGLRELWPQLGDNFAILSHDRLKFCCLSHLTDEVISQLEAPCIEDLPKANSGEAKKMRQRCAEKFPFLTYASQNLFYHANLVAAKSFEDTSWILPLRNWIHLANILEKHQSRRYLSSASLTYILAEKDVANILREHIRRFPMCDVKGERYEFPLFAALANKSWAAANVLLGPAAAAFSGKEPLFPFENYRKHFNSIRVRDSHPLHWAIDTGHDKVAELIISSELYDCFVLDSDKRYPLHWAAIEGNGGLMKQLLEKGFSSTQQNEGRSFLRAPAVPKSSENKHVLERASMHTYLNLPDNSDNTVLSLACRYLREDVVRVLLEFGADFSQDSARITSVESAGTRLSKWLAEFILDKRLLASEKLLEIAIWSGLYDVAELVMDSEDFVLKLGNFDGTKILEGASARDYTILIKSLLERGVTFSNRHWAKRPLYEAASFGDETFIKLLLKNGVHLCEPSFQTESPLKAAAFHGHGAVVELLLGTDALTNDDGDLIESLLHEASSRGHETVVDALLKHSARVKFRPGFVDTLLYSAFAEGHEGTVKLLLKHGACVHHRNSIGATFLHRASFNGRSTAVKLLLRNGASLEATDQLGRTPLHEAARGYQEAVVRILLAEGANARLRDQYDQTPAALVDSTVEESSTDHDTSYDALRQILRDAAARTSGAGTPLPGRHVLHESDVGAKVSDESSPTKIGGTQPVAMSYQSPPRPTPHHEQSGYIIIDDNESFEPTEEESKTLELVESKDYIIIDDSDSSDSTAGESRTLEVIEIGSTDDEL</sequence>
<keyword evidence="1" id="KW-0677">Repeat</keyword>
<dbReference type="SMART" id="SM00248">
    <property type="entry name" value="ANK"/>
    <property type="match status" value="9"/>
</dbReference>
<dbReference type="SUPFAM" id="SSF48403">
    <property type="entry name" value="Ankyrin repeat"/>
    <property type="match status" value="2"/>
</dbReference>
<evidence type="ECO:0000256" key="3">
    <source>
        <dbReference type="SAM" id="MobiDB-lite"/>
    </source>
</evidence>
<gene>
    <name evidence="5" type="ORF">GQ607_010128</name>
</gene>
<dbReference type="OrthoDB" id="194358at2759"/>
<dbReference type="Gene3D" id="1.25.40.20">
    <property type="entry name" value="Ankyrin repeat-containing domain"/>
    <property type="match status" value="2"/>
</dbReference>
<evidence type="ECO:0000256" key="1">
    <source>
        <dbReference type="ARBA" id="ARBA00022737"/>
    </source>
</evidence>
<feature type="region of interest" description="Disordered" evidence="3">
    <location>
        <begin position="1440"/>
        <end position="1469"/>
    </location>
</feature>
<dbReference type="Proteomes" id="UP000434172">
    <property type="component" value="Unassembled WGS sequence"/>
</dbReference>
<organism evidence="5 6">
    <name type="scientific">Colletotrichum asianum</name>
    <dbReference type="NCBI Taxonomy" id="702518"/>
    <lineage>
        <taxon>Eukaryota</taxon>
        <taxon>Fungi</taxon>
        <taxon>Dikarya</taxon>
        <taxon>Ascomycota</taxon>
        <taxon>Pezizomycotina</taxon>
        <taxon>Sordariomycetes</taxon>
        <taxon>Hypocreomycetidae</taxon>
        <taxon>Glomerellales</taxon>
        <taxon>Glomerellaceae</taxon>
        <taxon>Colletotrichum</taxon>
        <taxon>Colletotrichum gloeosporioides species complex</taxon>
    </lineage>
</organism>
<reference evidence="5 6" key="1">
    <citation type="submission" date="2019-12" db="EMBL/GenBank/DDBJ databases">
        <title>A genome sequence resource for the geographically widespread anthracnose pathogen Colletotrichum asianum.</title>
        <authorList>
            <person name="Meng Y."/>
        </authorList>
    </citation>
    <scope>NUCLEOTIDE SEQUENCE [LARGE SCALE GENOMIC DNA]</scope>
    <source>
        <strain evidence="5 6">ICMP 18580</strain>
    </source>
</reference>
<feature type="domain" description="Nephrocystin 3-like N-terminal" evidence="4">
    <location>
        <begin position="332"/>
        <end position="505"/>
    </location>
</feature>
<feature type="repeat" description="ANK" evidence="2">
    <location>
        <begin position="1252"/>
        <end position="1284"/>
    </location>
</feature>
<dbReference type="InterPro" id="IPR027417">
    <property type="entry name" value="P-loop_NTPase"/>
</dbReference>
<dbReference type="EMBL" id="WOWK01000059">
    <property type="protein sequence ID" value="KAF0322671.1"/>
    <property type="molecule type" value="Genomic_DNA"/>
</dbReference>
<accession>A0A8H3WBH5</accession>
<evidence type="ECO:0000313" key="6">
    <source>
        <dbReference type="Proteomes" id="UP000434172"/>
    </source>
</evidence>
<feature type="repeat" description="ANK" evidence="2">
    <location>
        <begin position="928"/>
        <end position="960"/>
    </location>
</feature>
<keyword evidence="2" id="KW-0040">ANK repeat</keyword>
<dbReference type="PROSITE" id="PS50297">
    <property type="entry name" value="ANK_REP_REGION"/>
    <property type="match status" value="2"/>
</dbReference>
<evidence type="ECO:0000259" key="4">
    <source>
        <dbReference type="Pfam" id="PF24883"/>
    </source>
</evidence>
<dbReference type="SUPFAM" id="SSF52540">
    <property type="entry name" value="P-loop containing nucleoside triphosphate hydrolases"/>
    <property type="match status" value="1"/>
</dbReference>
<dbReference type="Gene3D" id="3.40.50.1580">
    <property type="entry name" value="Nucleoside phosphorylase domain"/>
    <property type="match status" value="2"/>
</dbReference>
<dbReference type="PANTHER" id="PTHR10039:SF5">
    <property type="entry name" value="NACHT DOMAIN-CONTAINING PROTEIN"/>
    <property type="match status" value="1"/>
</dbReference>
<dbReference type="InterPro" id="IPR056884">
    <property type="entry name" value="NPHP3-like_N"/>
</dbReference>
<dbReference type="InterPro" id="IPR035994">
    <property type="entry name" value="Nucleoside_phosphorylase_sf"/>
</dbReference>
<proteinExistence type="predicted"/>
<dbReference type="Pfam" id="PF24883">
    <property type="entry name" value="NPHP3_N"/>
    <property type="match status" value="1"/>
</dbReference>
<dbReference type="GO" id="GO:0009116">
    <property type="term" value="P:nucleoside metabolic process"/>
    <property type="evidence" value="ECO:0007669"/>
    <property type="project" value="InterPro"/>
</dbReference>
<evidence type="ECO:0000256" key="2">
    <source>
        <dbReference type="PROSITE-ProRule" id="PRU00023"/>
    </source>
</evidence>
<dbReference type="InterPro" id="IPR036770">
    <property type="entry name" value="Ankyrin_rpt-contain_sf"/>
</dbReference>